<organism evidence="3">
    <name type="scientific">Physcomitrium patens</name>
    <name type="common">Spreading-leaved earth moss</name>
    <name type="synonym">Physcomitrella patens</name>
    <dbReference type="NCBI Taxonomy" id="3218"/>
    <lineage>
        <taxon>Eukaryota</taxon>
        <taxon>Viridiplantae</taxon>
        <taxon>Streptophyta</taxon>
        <taxon>Embryophyta</taxon>
        <taxon>Bryophyta</taxon>
        <taxon>Bryophytina</taxon>
        <taxon>Bryopsida</taxon>
        <taxon>Funariidae</taxon>
        <taxon>Funariales</taxon>
        <taxon>Funariaceae</taxon>
        <taxon>Physcomitrium</taxon>
    </lineage>
</organism>
<dbReference type="InterPro" id="IPR044750">
    <property type="entry name" value="C2_SRC2/BAP"/>
</dbReference>
<feature type="region of interest" description="Disordered" evidence="1">
    <location>
        <begin position="150"/>
        <end position="215"/>
    </location>
</feature>
<feature type="compositionally biased region" description="Polar residues" evidence="1">
    <location>
        <begin position="155"/>
        <end position="170"/>
    </location>
</feature>
<reference evidence="4" key="3">
    <citation type="submission" date="2020-12" db="UniProtKB">
        <authorList>
            <consortium name="EnsemblPlants"/>
        </authorList>
    </citation>
    <scope>IDENTIFICATION</scope>
</reference>
<dbReference type="Gramene" id="Pp3c9_7780V3.1">
    <property type="protein sequence ID" value="Pp3c9_7780V3.1"/>
    <property type="gene ID" value="Pp3c9_7780"/>
</dbReference>
<dbReference type="PaxDb" id="3218-PP1S24_267V6.1"/>
<name>A0A2K1K2E7_PHYPA</name>
<proteinExistence type="predicted"/>
<dbReference type="PANTHER" id="PTHR32246:SF143">
    <property type="entry name" value="CALCIUM-DEPENDENT LIPID-BINDING (CALB DOMAIN) FAMILY PROTEIN"/>
    <property type="match status" value="1"/>
</dbReference>
<accession>A0A2K1K2E7</accession>
<dbReference type="Gene3D" id="2.60.40.150">
    <property type="entry name" value="C2 domain"/>
    <property type="match status" value="1"/>
</dbReference>
<dbReference type="PANTHER" id="PTHR32246">
    <property type="entry name" value="INGRESSION PROTEIN FIC1"/>
    <property type="match status" value="1"/>
</dbReference>
<evidence type="ECO:0000313" key="5">
    <source>
        <dbReference type="Proteomes" id="UP000006727"/>
    </source>
</evidence>
<gene>
    <name evidence="4" type="primary">LOC112286544</name>
    <name evidence="3" type="ORF">PHYPA_012421</name>
</gene>
<dbReference type="Gramene" id="Pp3c9_7780V3.2">
    <property type="protein sequence ID" value="Pp3c9_7780V3.2"/>
    <property type="gene ID" value="Pp3c9_7780"/>
</dbReference>
<dbReference type="OrthoDB" id="270970at2759"/>
<dbReference type="PROSITE" id="PS50004">
    <property type="entry name" value="C2"/>
    <property type="match status" value="1"/>
</dbReference>
<evidence type="ECO:0000313" key="4">
    <source>
        <dbReference type="EnsemblPlants" id="Pp3c9_7780V3.1"/>
    </source>
</evidence>
<dbReference type="InterPro" id="IPR035892">
    <property type="entry name" value="C2_domain_sf"/>
</dbReference>
<feature type="domain" description="C2" evidence="2">
    <location>
        <begin position="1"/>
        <end position="108"/>
    </location>
</feature>
<reference evidence="3 5" key="2">
    <citation type="journal article" date="2018" name="Plant J.">
        <title>The Physcomitrella patens chromosome-scale assembly reveals moss genome structure and evolution.</title>
        <authorList>
            <person name="Lang D."/>
            <person name="Ullrich K.K."/>
            <person name="Murat F."/>
            <person name="Fuchs J."/>
            <person name="Jenkins J."/>
            <person name="Haas F.B."/>
            <person name="Piednoel M."/>
            <person name="Gundlach H."/>
            <person name="Van Bel M."/>
            <person name="Meyberg R."/>
            <person name="Vives C."/>
            <person name="Morata J."/>
            <person name="Symeonidi A."/>
            <person name="Hiss M."/>
            <person name="Muchero W."/>
            <person name="Kamisugi Y."/>
            <person name="Saleh O."/>
            <person name="Blanc G."/>
            <person name="Decker E.L."/>
            <person name="van Gessel N."/>
            <person name="Grimwood J."/>
            <person name="Hayes R.D."/>
            <person name="Graham S.W."/>
            <person name="Gunter L.E."/>
            <person name="McDaniel S.F."/>
            <person name="Hoernstein S.N.W."/>
            <person name="Larsson A."/>
            <person name="Li F.W."/>
            <person name="Perroud P.F."/>
            <person name="Phillips J."/>
            <person name="Ranjan P."/>
            <person name="Rokshar D.S."/>
            <person name="Rothfels C.J."/>
            <person name="Schneider L."/>
            <person name="Shu S."/>
            <person name="Stevenson D.W."/>
            <person name="Thummler F."/>
            <person name="Tillich M."/>
            <person name="Villarreal Aguilar J.C."/>
            <person name="Widiez T."/>
            <person name="Wong G.K."/>
            <person name="Wymore A."/>
            <person name="Zhang Y."/>
            <person name="Zimmer A.D."/>
            <person name="Quatrano R.S."/>
            <person name="Mayer K.F.X."/>
            <person name="Goodstein D."/>
            <person name="Casacuberta J.M."/>
            <person name="Vandepoele K."/>
            <person name="Reski R."/>
            <person name="Cuming A.C."/>
            <person name="Tuskan G.A."/>
            <person name="Maumus F."/>
            <person name="Salse J."/>
            <person name="Schmutz J."/>
            <person name="Rensing S.A."/>
        </authorList>
    </citation>
    <scope>NUCLEOTIDE SEQUENCE [LARGE SCALE GENOMIC DNA]</scope>
    <source>
        <strain evidence="4 5">cv. Gransden 2004</strain>
    </source>
</reference>
<feature type="compositionally biased region" description="Low complexity" evidence="1">
    <location>
        <begin position="184"/>
        <end position="195"/>
    </location>
</feature>
<dbReference type="SUPFAM" id="SSF49562">
    <property type="entry name" value="C2 domain (Calcium/lipid-binding domain, CaLB)"/>
    <property type="match status" value="1"/>
</dbReference>
<reference evidence="3 5" key="1">
    <citation type="journal article" date="2008" name="Science">
        <title>The Physcomitrella genome reveals evolutionary insights into the conquest of land by plants.</title>
        <authorList>
            <person name="Rensing S."/>
            <person name="Lang D."/>
            <person name="Zimmer A."/>
            <person name="Terry A."/>
            <person name="Salamov A."/>
            <person name="Shapiro H."/>
            <person name="Nishiyama T."/>
            <person name="Perroud P.-F."/>
            <person name="Lindquist E."/>
            <person name="Kamisugi Y."/>
            <person name="Tanahashi T."/>
            <person name="Sakakibara K."/>
            <person name="Fujita T."/>
            <person name="Oishi K."/>
            <person name="Shin-I T."/>
            <person name="Kuroki Y."/>
            <person name="Toyoda A."/>
            <person name="Suzuki Y."/>
            <person name="Hashimoto A."/>
            <person name="Yamaguchi K."/>
            <person name="Sugano A."/>
            <person name="Kohara Y."/>
            <person name="Fujiyama A."/>
            <person name="Anterola A."/>
            <person name="Aoki S."/>
            <person name="Ashton N."/>
            <person name="Barbazuk W.B."/>
            <person name="Barker E."/>
            <person name="Bennetzen J."/>
            <person name="Bezanilla M."/>
            <person name="Blankenship R."/>
            <person name="Cho S.H."/>
            <person name="Dutcher S."/>
            <person name="Estelle M."/>
            <person name="Fawcett J.A."/>
            <person name="Gundlach H."/>
            <person name="Hanada K."/>
            <person name="Heyl A."/>
            <person name="Hicks K.A."/>
            <person name="Hugh J."/>
            <person name="Lohr M."/>
            <person name="Mayer K."/>
            <person name="Melkozernov A."/>
            <person name="Murata T."/>
            <person name="Nelson D."/>
            <person name="Pils B."/>
            <person name="Prigge M."/>
            <person name="Reiss B."/>
            <person name="Renner T."/>
            <person name="Rombauts S."/>
            <person name="Rushton P."/>
            <person name="Sanderfoot A."/>
            <person name="Schween G."/>
            <person name="Shiu S.-H."/>
            <person name="Stueber K."/>
            <person name="Theodoulou F.L."/>
            <person name="Tu H."/>
            <person name="Van de Peer Y."/>
            <person name="Verrier P.J."/>
            <person name="Waters E."/>
            <person name="Wood A."/>
            <person name="Yang L."/>
            <person name="Cove D."/>
            <person name="Cuming A."/>
            <person name="Hasebe M."/>
            <person name="Lucas S."/>
            <person name="Mishler D.B."/>
            <person name="Reski R."/>
            <person name="Grigoriev I."/>
            <person name="Quatrano R.S."/>
            <person name="Boore J.L."/>
        </authorList>
    </citation>
    <scope>NUCLEOTIDE SEQUENCE [LARGE SCALE GENOMIC DNA]</scope>
    <source>
        <strain evidence="4 5">cv. Gransden 2004</strain>
    </source>
</reference>
<dbReference type="Proteomes" id="UP000006727">
    <property type="component" value="Chromosome 9"/>
</dbReference>
<dbReference type="InterPro" id="IPR000008">
    <property type="entry name" value="C2_dom"/>
</dbReference>
<evidence type="ECO:0000313" key="3">
    <source>
        <dbReference type="EMBL" id="PNR47948.1"/>
    </source>
</evidence>
<evidence type="ECO:0000259" key="2">
    <source>
        <dbReference type="PROSITE" id="PS50004"/>
    </source>
</evidence>
<dbReference type="AlphaFoldDB" id="A0A2K1K2E7"/>
<sequence length="231" mass="25654">MKLNTRKLDIVLQSANGLKKVHKSRSAAYAVAWMDPGVRVPSPFDKNHGRNPVWNATISVTLDERTLGQQKCLNIELLGQGLVSTKPIGFVKIDMTDILLKGSQGASVHVPFLQHPVFRRSGKQRGVLNFELCLQASTMSMHRLPQEENLKPITAPSNPSEPSAWPQTYQREPGMHPQQSVMRSFSSAKALSRSSSADKDYGNKLARSTSKAPRCKQDEISLLDSFFEVDL</sequence>
<dbReference type="RefSeq" id="XP_024384266.1">
    <property type="nucleotide sequence ID" value="XM_024528498.2"/>
</dbReference>
<dbReference type="Pfam" id="PF00168">
    <property type="entry name" value="C2"/>
    <property type="match status" value="1"/>
</dbReference>
<protein>
    <recommendedName>
        <fullName evidence="2">C2 domain-containing protein</fullName>
    </recommendedName>
</protein>
<dbReference type="EnsemblPlants" id="Pp3c9_7780V3.1">
    <property type="protein sequence ID" value="Pp3c9_7780V3.1"/>
    <property type="gene ID" value="Pp3c9_7780"/>
</dbReference>
<dbReference type="EMBL" id="ABEU02000009">
    <property type="protein sequence ID" value="PNR47948.1"/>
    <property type="molecule type" value="Genomic_DNA"/>
</dbReference>
<keyword evidence="5" id="KW-1185">Reference proteome</keyword>
<dbReference type="EnsemblPlants" id="Pp3c9_7780V3.2">
    <property type="protein sequence ID" value="Pp3c9_7780V3.2"/>
    <property type="gene ID" value="Pp3c9_7780"/>
</dbReference>
<dbReference type="GeneID" id="112286544"/>
<dbReference type="GO" id="GO:0006952">
    <property type="term" value="P:defense response"/>
    <property type="evidence" value="ECO:0007669"/>
    <property type="project" value="InterPro"/>
</dbReference>
<evidence type="ECO:0000256" key="1">
    <source>
        <dbReference type="SAM" id="MobiDB-lite"/>
    </source>
</evidence>
<dbReference type="CDD" id="cd04051">
    <property type="entry name" value="C2_SRC2_like"/>
    <property type="match status" value="1"/>
</dbReference>